<comment type="similarity">
    <text evidence="1">Belongs to the paxM FAD-dependent monooxygenase family.</text>
</comment>
<keyword evidence="4" id="KW-0560">Oxidoreductase</keyword>
<keyword evidence="2" id="KW-0285">Flavoprotein</keyword>
<evidence type="ECO:0000256" key="4">
    <source>
        <dbReference type="ARBA" id="ARBA00023002"/>
    </source>
</evidence>
<dbReference type="Gene3D" id="3.50.50.60">
    <property type="entry name" value="FAD/NAD(P)-binding domain"/>
    <property type="match status" value="1"/>
</dbReference>
<comment type="caution">
    <text evidence="7">The sequence shown here is derived from an EMBL/GenBank/DDBJ whole genome shotgun (WGS) entry which is preliminary data.</text>
</comment>
<dbReference type="EMBL" id="JZEE01000574">
    <property type="protein sequence ID" value="KJK63320.1"/>
    <property type="molecule type" value="Genomic_DNA"/>
</dbReference>
<dbReference type="Proteomes" id="UP000033540">
    <property type="component" value="Unassembled WGS sequence"/>
</dbReference>
<name>A0A0F0I6F8_ASPPU</name>
<dbReference type="InterPro" id="IPR036188">
    <property type="entry name" value="FAD/NAD-bd_sf"/>
</dbReference>
<feature type="domain" description="FAD-binding" evidence="6">
    <location>
        <begin position="32"/>
        <end position="382"/>
    </location>
</feature>
<evidence type="ECO:0000313" key="7">
    <source>
        <dbReference type="EMBL" id="KJK63320.1"/>
    </source>
</evidence>
<dbReference type="GO" id="GO:0004497">
    <property type="term" value="F:monooxygenase activity"/>
    <property type="evidence" value="ECO:0007669"/>
    <property type="project" value="UniProtKB-KW"/>
</dbReference>
<dbReference type="STRING" id="1403190.A0A0F0I6F8"/>
<dbReference type="PANTHER" id="PTHR13789">
    <property type="entry name" value="MONOOXYGENASE"/>
    <property type="match status" value="1"/>
</dbReference>
<accession>A0A0F0I6F8</accession>
<dbReference type="SUPFAM" id="SSF51905">
    <property type="entry name" value="FAD/NAD(P)-binding domain"/>
    <property type="match status" value="1"/>
</dbReference>
<evidence type="ECO:0000313" key="8">
    <source>
        <dbReference type="Proteomes" id="UP000033540"/>
    </source>
</evidence>
<evidence type="ECO:0000256" key="1">
    <source>
        <dbReference type="ARBA" id="ARBA00007992"/>
    </source>
</evidence>
<evidence type="ECO:0000259" key="6">
    <source>
        <dbReference type="Pfam" id="PF01494"/>
    </source>
</evidence>
<evidence type="ECO:0000256" key="3">
    <source>
        <dbReference type="ARBA" id="ARBA00022827"/>
    </source>
</evidence>
<sequence>MFDYIYRLLTRLSGGKSRKEETAMIPEDAHLHIIIVGAGLSGLATAISCATSGHTVEVIEQAKELAEVGAGLQITPNASRLFQHWRLPSSLWKSAAEPTALTVHKYTGQILAHEDQFHTNIRSKYQAPFIDLHRVDLQQALFARAQDLGVKFHLNERVDRLDFDSTTVYTLSGKTYSGDLIVAADGLWSKCRECFEGKKDDPLPTGDLAYRIVLRAEEITDPKLRAWVENPECHFWVGPGAHAVAYSLRGGSMFNIVLLVPDNLPPGVSRQEGSVEEMRALFEGWDPVLNQFLGYVDTVDKWKLMHHGEMESWINDKSNLVFIGDSCHPMLPYLAQGANSSLEDGAVLGGLLGHMKSKSELPKILRLYESLRKSRGEAIVKETFKQRNDFHMYNGPEQEKRDEIFLSQLGKEIKGAFPSRWTCPEVQPWLYGYDALQEVEKAVGRNPELFSNKKANL</sequence>
<dbReference type="Pfam" id="PF01494">
    <property type="entry name" value="FAD_binding_3"/>
    <property type="match status" value="1"/>
</dbReference>
<dbReference type="SUPFAM" id="SSF54373">
    <property type="entry name" value="FAD-linked reductases, C-terminal domain"/>
    <property type="match status" value="1"/>
</dbReference>
<dbReference type="AlphaFoldDB" id="A0A0F0I6F8"/>
<keyword evidence="5" id="KW-0503">Monooxygenase</keyword>
<dbReference type="InterPro" id="IPR002938">
    <property type="entry name" value="FAD-bd"/>
</dbReference>
<proteinExistence type="inferred from homology"/>
<dbReference type="GO" id="GO:0071949">
    <property type="term" value="F:FAD binding"/>
    <property type="evidence" value="ECO:0007669"/>
    <property type="project" value="InterPro"/>
</dbReference>
<evidence type="ECO:0000256" key="5">
    <source>
        <dbReference type="ARBA" id="ARBA00023033"/>
    </source>
</evidence>
<dbReference type="OrthoDB" id="16820at2759"/>
<evidence type="ECO:0000256" key="2">
    <source>
        <dbReference type="ARBA" id="ARBA00022630"/>
    </source>
</evidence>
<reference evidence="7 8" key="1">
    <citation type="submission" date="2015-02" db="EMBL/GenBank/DDBJ databases">
        <title>Draft genome sequence of Aspergillus parasiticus SU-1.</title>
        <authorList>
            <person name="Yu J."/>
            <person name="Fedorova N."/>
            <person name="Yin Y."/>
            <person name="Losada L."/>
            <person name="Zafar N."/>
            <person name="Taujale R."/>
            <person name="Ehrlich K.C."/>
            <person name="Bhatnagar D."/>
            <person name="Cleveland T.E."/>
            <person name="Bennett J.W."/>
            <person name="Nierman W.C."/>
        </authorList>
    </citation>
    <scope>NUCLEOTIDE SEQUENCE [LARGE SCALE GENOMIC DNA]</scope>
    <source>
        <strain evidence="8">ATCC 56775 / NRRL 5862 / SRRC 143 / SU-1</strain>
    </source>
</reference>
<organism evidence="7 8">
    <name type="scientific">Aspergillus parasiticus (strain ATCC 56775 / NRRL 5862 / SRRC 143 / SU-1)</name>
    <dbReference type="NCBI Taxonomy" id="1403190"/>
    <lineage>
        <taxon>Eukaryota</taxon>
        <taxon>Fungi</taxon>
        <taxon>Dikarya</taxon>
        <taxon>Ascomycota</taxon>
        <taxon>Pezizomycotina</taxon>
        <taxon>Eurotiomycetes</taxon>
        <taxon>Eurotiomycetidae</taxon>
        <taxon>Eurotiales</taxon>
        <taxon>Aspergillaceae</taxon>
        <taxon>Aspergillus</taxon>
        <taxon>Aspergillus subgen. Circumdati</taxon>
    </lineage>
</organism>
<dbReference type="PANTHER" id="PTHR13789:SF238">
    <property type="entry name" value="PUTATIVE (AFU_ORTHOLOGUE AFUA_2G01680)-RELATED"/>
    <property type="match status" value="1"/>
</dbReference>
<keyword evidence="3" id="KW-0274">FAD</keyword>
<dbReference type="InterPro" id="IPR050493">
    <property type="entry name" value="FAD-dep_Monooxygenase_BioMet"/>
</dbReference>
<dbReference type="PRINTS" id="PR00420">
    <property type="entry name" value="RNGMNOXGNASE"/>
</dbReference>
<dbReference type="FunFam" id="3.50.50.60:FF:000115">
    <property type="entry name" value="Salicylate hydroxylase, putative"/>
    <property type="match status" value="1"/>
</dbReference>
<protein>
    <recommendedName>
        <fullName evidence="6">FAD-binding domain-containing protein</fullName>
    </recommendedName>
</protein>
<gene>
    <name evidence="7" type="ORF">P875_00033791</name>
</gene>